<evidence type="ECO:0000313" key="3">
    <source>
        <dbReference type="EMBL" id="MFC0672373.1"/>
    </source>
</evidence>
<proteinExistence type="predicted"/>
<organism evidence="3 4">
    <name type="scientific">Brachybacterium hainanense</name>
    <dbReference type="NCBI Taxonomy" id="1541174"/>
    <lineage>
        <taxon>Bacteria</taxon>
        <taxon>Bacillati</taxon>
        <taxon>Actinomycetota</taxon>
        <taxon>Actinomycetes</taxon>
        <taxon>Micrococcales</taxon>
        <taxon>Dermabacteraceae</taxon>
        <taxon>Brachybacterium</taxon>
    </lineage>
</organism>
<feature type="compositionally biased region" description="Low complexity" evidence="2">
    <location>
        <begin position="33"/>
        <end position="47"/>
    </location>
</feature>
<protein>
    <recommendedName>
        <fullName evidence="5">DUF4352 domain-containing protein</fullName>
    </recommendedName>
</protein>
<feature type="region of interest" description="Disordered" evidence="2">
    <location>
        <begin position="1"/>
        <end position="66"/>
    </location>
</feature>
<gene>
    <name evidence="3" type="ORF">ACFFF6_00230</name>
</gene>
<evidence type="ECO:0000313" key="4">
    <source>
        <dbReference type="Proteomes" id="UP001589793"/>
    </source>
</evidence>
<dbReference type="Proteomes" id="UP001589793">
    <property type="component" value="Unassembled WGS sequence"/>
</dbReference>
<dbReference type="Gene3D" id="2.60.40.1240">
    <property type="match status" value="1"/>
</dbReference>
<sequence length="202" mass="20577">MRRGVNGSGGDEDPSPVRTSSPVTTAPDEEAAAADTTAAEAPTEETTLAVPAGEIGTSRDNPAQPVTDSLVFDAEDGTTAVTLGNVVWDANGTVADANMFNEEAPEGQVCITVPVTMSYSGSASITPWLELSISCIADDGRGYDEATLVLEDDLMNVGDLYDGGVAEGGVVFLIPESAVGSGVFSVAPLMSITGEELFVAAV</sequence>
<reference evidence="3 4" key="1">
    <citation type="submission" date="2024-09" db="EMBL/GenBank/DDBJ databases">
        <authorList>
            <person name="Sun Q."/>
            <person name="Mori K."/>
        </authorList>
    </citation>
    <scope>NUCLEOTIDE SEQUENCE [LARGE SCALE GENOMIC DNA]</scope>
    <source>
        <strain evidence="3 4">CICC 10874</strain>
    </source>
</reference>
<dbReference type="RefSeq" id="WP_376977127.1">
    <property type="nucleotide sequence ID" value="NZ_JBHLSV010000001.1"/>
</dbReference>
<evidence type="ECO:0000256" key="1">
    <source>
        <dbReference type="ARBA" id="ARBA00022729"/>
    </source>
</evidence>
<keyword evidence="4" id="KW-1185">Reference proteome</keyword>
<evidence type="ECO:0008006" key="5">
    <source>
        <dbReference type="Google" id="ProtNLM"/>
    </source>
</evidence>
<evidence type="ECO:0000256" key="2">
    <source>
        <dbReference type="SAM" id="MobiDB-lite"/>
    </source>
</evidence>
<name>A0ABV6R8Y9_9MICO</name>
<dbReference type="InterPro" id="IPR029050">
    <property type="entry name" value="Immunoprotect_excell_Ig-like"/>
</dbReference>
<dbReference type="EMBL" id="JBHLSV010000001">
    <property type="protein sequence ID" value="MFC0672373.1"/>
    <property type="molecule type" value="Genomic_DNA"/>
</dbReference>
<accession>A0ABV6R8Y9</accession>
<keyword evidence="1" id="KW-0732">Signal</keyword>
<comment type="caution">
    <text evidence="3">The sequence shown here is derived from an EMBL/GenBank/DDBJ whole genome shotgun (WGS) entry which is preliminary data.</text>
</comment>